<dbReference type="EMBL" id="FQZE01000021">
    <property type="protein sequence ID" value="SHJ51230.1"/>
    <property type="molecule type" value="Genomic_DNA"/>
</dbReference>
<keyword evidence="2" id="KW-1185">Reference proteome</keyword>
<dbReference type="OrthoDB" id="1116904at2"/>
<dbReference type="Proteomes" id="UP000184050">
    <property type="component" value="Unassembled WGS sequence"/>
</dbReference>
<name>A0A1M6JX31_9BACT</name>
<organism evidence="1 2">
    <name type="scientific">Tangfeifania diversioriginum</name>
    <dbReference type="NCBI Taxonomy" id="1168035"/>
    <lineage>
        <taxon>Bacteria</taxon>
        <taxon>Pseudomonadati</taxon>
        <taxon>Bacteroidota</taxon>
        <taxon>Bacteroidia</taxon>
        <taxon>Marinilabiliales</taxon>
        <taxon>Prolixibacteraceae</taxon>
        <taxon>Tangfeifania</taxon>
    </lineage>
</organism>
<proteinExistence type="predicted"/>
<dbReference type="STRING" id="1168035.SAMN05444280_12164"/>
<accession>A0A1M6JX31</accession>
<gene>
    <name evidence="1" type="ORF">SAMN05444280_12164</name>
</gene>
<dbReference type="RefSeq" id="WP_073170423.1">
    <property type="nucleotide sequence ID" value="NZ_FQZE01000021.1"/>
</dbReference>
<dbReference type="InterPro" id="IPR008930">
    <property type="entry name" value="Terpenoid_cyclase/PrenylTrfase"/>
</dbReference>
<evidence type="ECO:0000313" key="2">
    <source>
        <dbReference type="Proteomes" id="UP000184050"/>
    </source>
</evidence>
<evidence type="ECO:0000313" key="1">
    <source>
        <dbReference type="EMBL" id="SHJ51230.1"/>
    </source>
</evidence>
<reference evidence="1 2" key="1">
    <citation type="submission" date="2016-11" db="EMBL/GenBank/DDBJ databases">
        <authorList>
            <person name="Jaros S."/>
            <person name="Januszkiewicz K."/>
            <person name="Wedrychowicz H."/>
        </authorList>
    </citation>
    <scope>NUCLEOTIDE SEQUENCE [LARGE SCALE GENOMIC DNA]</scope>
    <source>
        <strain evidence="1 2">DSM 27063</strain>
    </source>
</reference>
<dbReference type="SUPFAM" id="SSF48239">
    <property type="entry name" value="Terpenoid cyclases/Protein prenyltransferases"/>
    <property type="match status" value="1"/>
</dbReference>
<dbReference type="AlphaFoldDB" id="A0A1M6JX31"/>
<evidence type="ECO:0008006" key="3">
    <source>
        <dbReference type="Google" id="ProtNLM"/>
    </source>
</evidence>
<protein>
    <recommendedName>
        <fullName evidence="3">Prenyltransferase and squalene oxidase repeat-containing protein</fullName>
    </recommendedName>
</protein>
<sequence>MQPSYFPLYKQFISEIEKGFSLLDETSKLELINFVKTQQHGTGAFPDRAGRPDLYYSLFGAWMAEALHLKPQKEKLKRFILEINPEKRKKIDRFAILLIRIIFQEKELDKPSVFSFSKFVLDGKPSINPAYQAFLFLLTFDALYGKNKSLYFILKALLTFYRVPEGVPSGFVAALLVAKYLAGMNVEKEKAELLSYFEEGKGFTVFKETKSADLLSTAVALFALKKAGADLRLVAPDAFQLVQQNYADGAFLSGDGDLTRDLEYTFYGLLTLGTLS</sequence>